<sequence>MSNSVIIRPGYDVCKLSFPHQVTCKNERYIKCGDGHCPFRSSPSTEAKGICGTWLGKANQCCYVQESTQQIFPTCDEVPGLVAAKSIDSIGTDPTSGPCGGGSLFVSKDTCCTTTSSAIKLFKGAETEDVDKLKCYDRRNAGDSSGGGKSSPSKSASGDKSTPTSSSKGSSSTSGTPNNGVNKQVGYVLGSFLTIMAVAAQL</sequence>
<feature type="region of interest" description="Disordered" evidence="1">
    <location>
        <begin position="141"/>
        <end position="181"/>
    </location>
</feature>
<gene>
    <name evidence="2" type="ORF">PT974_12405</name>
</gene>
<name>A0ABR0S7W5_9HYPO</name>
<keyword evidence="3" id="KW-1185">Reference proteome</keyword>
<proteinExistence type="predicted"/>
<evidence type="ECO:0000313" key="2">
    <source>
        <dbReference type="EMBL" id="KAK5988263.1"/>
    </source>
</evidence>
<evidence type="ECO:0000256" key="1">
    <source>
        <dbReference type="SAM" id="MobiDB-lite"/>
    </source>
</evidence>
<evidence type="ECO:0000313" key="3">
    <source>
        <dbReference type="Proteomes" id="UP001338125"/>
    </source>
</evidence>
<dbReference type="EMBL" id="JAVFKD010000016">
    <property type="protein sequence ID" value="KAK5988263.1"/>
    <property type="molecule type" value="Genomic_DNA"/>
</dbReference>
<accession>A0ABR0S7W5</accession>
<feature type="compositionally biased region" description="Low complexity" evidence="1">
    <location>
        <begin position="150"/>
        <end position="180"/>
    </location>
</feature>
<protein>
    <submittedName>
        <fullName evidence="2">Uncharacterized protein</fullName>
    </submittedName>
</protein>
<organism evidence="2 3">
    <name type="scientific">Cladobotryum mycophilum</name>
    <dbReference type="NCBI Taxonomy" id="491253"/>
    <lineage>
        <taxon>Eukaryota</taxon>
        <taxon>Fungi</taxon>
        <taxon>Dikarya</taxon>
        <taxon>Ascomycota</taxon>
        <taxon>Pezizomycotina</taxon>
        <taxon>Sordariomycetes</taxon>
        <taxon>Hypocreomycetidae</taxon>
        <taxon>Hypocreales</taxon>
        <taxon>Hypocreaceae</taxon>
        <taxon>Cladobotryum</taxon>
    </lineage>
</organism>
<reference evidence="2 3" key="1">
    <citation type="submission" date="2024-01" db="EMBL/GenBank/DDBJ databases">
        <title>Complete genome of Cladobotryum mycophilum ATHUM6906.</title>
        <authorList>
            <person name="Christinaki A.C."/>
            <person name="Myridakis A.I."/>
            <person name="Kouvelis V.N."/>
        </authorList>
    </citation>
    <scope>NUCLEOTIDE SEQUENCE [LARGE SCALE GENOMIC DNA]</scope>
    <source>
        <strain evidence="2 3">ATHUM6906</strain>
    </source>
</reference>
<dbReference type="Proteomes" id="UP001338125">
    <property type="component" value="Unassembled WGS sequence"/>
</dbReference>
<comment type="caution">
    <text evidence="2">The sequence shown here is derived from an EMBL/GenBank/DDBJ whole genome shotgun (WGS) entry which is preliminary data.</text>
</comment>